<evidence type="ECO:0000313" key="8">
    <source>
        <dbReference type="EMBL" id="CAA2963005.1"/>
    </source>
</evidence>
<evidence type="ECO:0000313" key="9">
    <source>
        <dbReference type="Proteomes" id="UP000594638"/>
    </source>
</evidence>
<keyword evidence="9" id="KW-1185">Reference proteome</keyword>
<reference evidence="8 9" key="1">
    <citation type="submission" date="2019-12" db="EMBL/GenBank/DDBJ databases">
        <authorList>
            <person name="Alioto T."/>
            <person name="Alioto T."/>
            <person name="Gomez Garrido J."/>
        </authorList>
    </citation>
    <scope>NUCLEOTIDE SEQUENCE [LARGE SCALE GENOMIC DNA]</scope>
</reference>
<dbReference type="PROSITE" id="PS51036">
    <property type="entry name" value="ZF_A20"/>
    <property type="match status" value="1"/>
</dbReference>
<proteinExistence type="predicted"/>
<evidence type="ECO:0000256" key="1">
    <source>
        <dbReference type="ARBA" id="ARBA00003732"/>
    </source>
</evidence>
<dbReference type="InterPro" id="IPR035896">
    <property type="entry name" value="AN1-like_Znf"/>
</dbReference>
<dbReference type="InterPro" id="IPR002653">
    <property type="entry name" value="Znf_A20"/>
</dbReference>
<evidence type="ECO:0000259" key="7">
    <source>
        <dbReference type="PROSITE" id="PS51039"/>
    </source>
</evidence>
<accession>A0A8S0Q959</accession>
<dbReference type="GO" id="GO:0008270">
    <property type="term" value="F:zinc ion binding"/>
    <property type="evidence" value="ECO:0007669"/>
    <property type="project" value="UniProtKB-KW"/>
</dbReference>
<dbReference type="Proteomes" id="UP000594638">
    <property type="component" value="Unassembled WGS sequence"/>
</dbReference>
<gene>
    <name evidence="8" type="ORF">OLEA9_A110935</name>
</gene>
<evidence type="ECO:0000256" key="2">
    <source>
        <dbReference type="ARBA" id="ARBA00022723"/>
    </source>
</evidence>
<dbReference type="SMART" id="SM00154">
    <property type="entry name" value="ZnF_AN1"/>
    <property type="match status" value="1"/>
</dbReference>
<evidence type="ECO:0000259" key="6">
    <source>
        <dbReference type="PROSITE" id="PS51036"/>
    </source>
</evidence>
<evidence type="ECO:0000256" key="4">
    <source>
        <dbReference type="ARBA" id="ARBA00022833"/>
    </source>
</evidence>
<dbReference type="InterPro" id="IPR000058">
    <property type="entry name" value="Znf_AN1"/>
</dbReference>
<keyword evidence="2" id="KW-0479">Metal-binding</keyword>
<dbReference type="Pfam" id="PF01428">
    <property type="entry name" value="zf-AN1"/>
    <property type="match status" value="1"/>
</dbReference>
<evidence type="ECO:0000256" key="3">
    <source>
        <dbReference type="ARBA" id="ARBA00022771"/>
    </source>
</evidence>
<organism evidence="8 9">
    <name type="scientific">Olea europaea subsp. europaea</name>
    <dbReference type="NCBI Taxonomy" id="158383"/>
    <lineage>
        <taxon>Eukaryota</taxon>
        <taxon>Viridiplantae</taxon>
        <taxon>Streptophyta</taxon>
        <taxon>Embryophyta</taxon>
        <taxon>Tracheophyta</taxon>
        <taxon>Spermatophyta</taxon>
        <taxon>Magnoliopsida</taxon>
        <taxon>eudicotyledons</taxon>
        <taxon>Gunneridae</taxon>
        <taxon>Pentapetalae</taxon>
        <taxon>asterids</taxon>
        <taxon>lamiids</taxon>
        <taxon>Lamiales</taxon>
        <taxon>Oleaceae</taxon>
        <taxon>Oleeae</taxon>
        <taxon>Olea</taxon>
    </lineage>
</organism>
<dbReference type="Pfam" id="PF01754">
    <property type="entry name" value="zf-A20"/>
    <property type="match status" value="1"/>
</dbReference>
<comment type="caution">
    <text evidence="8">The sequence shown here is derived from an EMBL/GenBank/DDBJ whole genome shotgun (WGS) entry which is preliminary data.</text>
</comment>
<evidence type="ECO:0000256" key="5">
    <source>
        <dbReference type="PROSITE-ProRule" id="PRU00449"/>
    </source>
</evidence>
<dbReference type="Gene3D" id="4.10.1110.10">
    <property type="entry name" value="AN1-like Zinc finger"/>
    <property type="match status" value="1"/>
</dbReference>
<keyword evidence="3 5" id="KW-0863">Zinc-finger</keyword>
<dbReference type="PANTHER" id="PTHR10634">
    <property type="entry name" value="AN1-TYPE ZINC FINGER PROTEIN"/>
    <property type="match status" value="1"/>
</dbReference>
<dbReference type="OrthoDB" id="428577at2759"/>
<name>A0A8S0Q959_OLEEU</name>
<protein>
    <submittedName>
        <fullName evidence="8">Zinc finger A20 and AN1 domain-containing stress-associated 8</fullName>
    </submittedName>
</protein>
<dbReference type="FunFam" id="4.10.1110.10:FF:000001">
    <property type="entry name" value="Zinc finger AN1-type containing 6"/>
    <property type="match status" value="1"/>
</dbReference>
<dbReference type="InterPro" id="IPR050652">
    <property type="entry name" value="AN1_A20_ZnFinger"/>
</dbReference>
<dbReference type="PROSITE" id="PS51039">
    <property type="entry name" value="ZF_AN1"/>
    <property type="match status" value="1"/>
</dbReference>
<feature type="domain" description="A20-type" evidence="6">
    <location>
        <begin position="9"/>
        <end position="43"/>
    </location>
</feature>
<dbReference type="GO" id="GO:0003677">
    <property type="term" value="F:DNA binding"/>
    <property type="evidence" value="ECO:0007669"/>
    <property type="project" value="InterPro"/>
</dbReference>
<dbReference type="SUPFAM" id="SSF118310">
    <property type="entry name" value="AN1-like Zinc finger"/>
    <property type="match status" value="1"/>
</dbReference>
<dbReference type="EMBL" id="CACTIH010001806">
    <property type="protein sequence ID" value="CAA2963005.1"/>
    <property type="molecule type" value="Genomic_DNA"/>
</dbReference>
<dbReference type="Gene3D" id="1.20.5.4770">
    <property type="match status" value="1"/>
</dbReference>
<feature type="domain" description="AN1-type" evidence="7">
    <location>
        <begin position="91"/>
        <end position="137"/>
    </location>
</feature>
<dbReference type="Gramene" id="OE9A110935T1">
    <property type="protein sequence ID" value="OE9A110935C1"/>
    <property type="gene ID" value="OE9A110935"/>
</dbReference>
<comment type="function">
    <text evidence="1">May be involved in environmental stress response.</text>
</comment>
<keyword evidence="4" id="KW-0862">Zinc</keyword>
<sequence>MDQTQSCQQETPQLCSRCQEFYGSPQNHGLCSNCYQDFLKERIAKSAETICFRETSASSSFSPSVSTNSLIDPLVDATNSLTLNNDANPLPIVNNRCKSCNKKVGLTGFDCKCGGSFCGMHRYPEAHACKFDYKTPARAILMKENPVCKGDRLVDRA</sequence>
<dbReference type="AlphaFoldDB" id="A0A8S0Q959"/>
<dbReference type="PANTHER" id="PTHR10634:SF124">
    <property type="entry name" value="ZINC FINGER A20 AND AN1 DOMAIN-CONTAINING STRESS-ASSOCIATED PROTEIN 8-RELATED"/>
    <property type="match status" value="1"/>
</dbReference>